<evidence type="ECO:0000256" key="4">
    <source>
        <dbReference type="ARBA" id="ARBA00022448"/>
    </source>
</evidence>
<dbReference type="PANTHER" id="PTHR12515:SF5">
    <property type="entry name" value="PROTEIN SMAUG"/>
    <property type="match status" value="1"/>
</dbReference>
<keyword evidence="6" id="KW-0547">Nucleotide-binding</keyword>
<dbReference type="CDD" id="cd09556">
    <property type="entry name" value="SAM_VTS1_fungal"/>
    <property type="match status" value="1"/>
</dbReference>
<dbReference type="OMA" id="MSTVNNR"/>
<gene>
    <name evidence="15" type="ORF">DACRYDRAFT_21330</name>
</gene>
<comment type="similarity">
    <text evidence="3">Belongs to the VTS1 family.</text>
</comment>
<dbReference type="SUPFAM" id="SSF47769">
    <property type="entry name" value="SAM/Pointed domain"/>
    <property type="match status" value="1"/>
</dbReference>
<dbReference type="EMBL" id="JH795860">
    <property type="protein sequence ID" value="EJU02937.1"/>
    <property type="molecule type" value="Genomic_DNA"/>
</dbReference>
<dbReference type="PROSITE" id="PS50105">
    <property type="entry name" value="SAM_DOMAIN"/>
    <property type="match status" value="1"/>
</dbReference>
<evidence type="ECO:0000256" key="6">
    <source>
        <dbReference type="ARBA" id="ARBA00022741"/>
    </source>
</evidence>
<evidence type="ECO:0000256" key="5">
    <source>
        <dbReference type="ARBA" id="ARBA00022490"/>
    </source>
</evidence>
<dbReference type="Pfam" id="PF25479">
    <property type="entry name" value="Vts1"/>
    <property type="match status" value="1"/>
</dbReference>
<dbReference type="InterPro" id="IPR013761">
    <property type="entry name" value="SAM/pointed_sf"/>
</dbReference>
<dbReference type="RefSeq" id="XP_040629831.1">
    <property type="nucleotide sequence ID" value="XM_040772342.1"/>
</dbReference>
<dbReference type="HOGENOM" id="CLU_017632_1_0_1"/>
<dbReference type="GO" id="GO:0005829">
    <property type="term" value="C:cytosol"/>
    <property type="evidence" value="ECO:0007669"/>
    <property type="project" value="UniProtKB-SubCell"/>
</dbReference>
<dbReference type="STRING" id="1858805.M5GAG2"/>
<keyword evidence="16" id="KW-1185">Reference proteome</keyword>
<evidence type="ECO:0000256" key="8">
    <source>
        <dbReference type="ARBA" id="ARBA00022927"/>
    </source>
</evidence>
<dbReference type="Proteomes" id="UP000030653">
    <property type="component" value="Unassembled WGS sequence"/>
</dbReference>
<evidence type="ECO:0000256" key="1">
    <source>
        <dbReference type="ARBA" id="ARBA00004201"/>
    </source>
</evidence>
<evidence type="ECO:0000313" key="15">
    <source>
        <dbReference type="EMBL" id="EJU02937.1"/>
    </source>
</evidence>
<dbReference type="OrthoDB" id="2155283at2759"/>
<keyword evidence="5" id="KW-0963">Cytoplasm</keyword>
<dbReference type="InterPro" id="IPR037635">
    <property type="entry name" value="VTS1_SAM"/>
</dbReference>
<dbReference type="AlphaFoldDB" id="M5GAG2"/>
<accession>M5GAG2</accession>
<dbReference type="PANTHER" id="PTHR12515">
    <property type="entry name" value="STERILE ALPHA MOTIF DOMAIN CONTAINING PROTEIN 4-RELATED"/>
    <property type="match status" value="1"/>
</dbReference>
<dbReference type="GO" id="GO:0000289">
    <property type="term" value="P:nuclear-transcribed mRNA poly(A) tail shortening"/>
    <property type="evidence" value="ECO:0007669"/>
    <property type="project" value="TreeGrafter"/>
</dbReference>
<evidence type="ECO:0000256" key="9">
    <source>
        <dbReference type="ARBA" id="ARBA00024046"/>
    </source>
</evidence>
<dbReference type="GO" id="GO:0015031">
    <property type="term" value="P:protein transport"/>
    <property type="evidence" value="ECO:0007669"/>
    <property type="project" value="UniProtKB-KW"/>
</dbReference>
<comment type="function">
    <text evidence="11">RNA-binding protein involved in post-transcriptional regulation through transcript degradation.</text>
</comment>
<dbReference type="Gene3D" id="1.10.150.50">
    <property type="entry name" value="Transcription Factor, Ets-1"/>
    <property type="match status" value="1"/>
</dbReference>
<name>M5GAG2_DACPD</name>
<dbReference type="GO" id="GO:0000932">
    <property type="term" value="C:P-body"/>
    <property type="evidence" value="ECO:0007669"/>
    <property type="project" value="UniProtKB-SubCell"/>
</dbReference>
<comment type="subunit">
    <text evidence="9">Monomer. Binds to RNA.</text>
</comment>
<feature type="compositionally biased region" description="Low complexity" evidence="13">
    <location>
        <begin position="1"/>
        <end position="12"/>
    </location>
</feature>
<dbReference type="GO" id="GO:0003729">
    <property type="term" value="F:mRNA binding"/>
    <property type="evidence" value="ECO:0007669"/>
    <property type="project" value="InterPro"/>
</dbReference>
<feature type="region of interest" description="Disordered" evidence="13">
    <location>
        <begin position="531"/>
        <end position="563"/>
    </location>
</feature>
<dbReference type="InterPro" id="IPR050897">
    <property type="entry name" value="SMAUG/VTS1_RNA-bind"/>
</dbReference>
<feature type="compositionally biased region" description="Polar residues" evidence="13">
    <location>
        <begin position="637"/>
        <end position="646"/>
    </location>
</feature>
<evidence type="ECO:0000256" key="10">
    <source>
        <dbReference type="ARBA" id="ARBA00024136"/>
    </source>
</evidence>
<evidence type="ECO:0000256" key="12">
    <source>
        <dbReference type="ARBA" id="ARBA00073291"/>
    </source>
</evidence>
<evidence type="ECO:0000256" key="13">
    <source>
        <dbReference type="SAM" id="MobiDB-lite"/>
    </source>
</evidence>
<comment type="subcellular location">
    <subcellularLocation>
        <location evidence="1">Cytoplasm</location>
        <location evidence="1">P-body</location>
    </subcellularLocation>
    <subcellularLocation>
        <location evidence="2">Cytoplasm</location>
        <location evidence="2">Cytosol</location>
    </subcellularLocation>
</comment>
<dbReference type="SMART" id="SM00454">
    <property type="entry name" value="SAM"/>
    <property type="match status" value="1"/>
</dbReference>
<feature type="region of interest" description="Disordered" evidence="13">
    <location>
        <begin position="1"/>
        <end position="60"/>
    </location>
</feature>
<evidence type="ECO:0000259" key="14">
    <source>
        <dbReference type="PROSITE" id="PS50105"/>
    </source>
</evidence>
<reference evidence="15 16" key="1">
    <citation type="journal article" date="2012" name="Science">
        <title>The Paleozoic origin of enzymatic lignin decomposition reconstructed from 31 fungal genomes.</title>
        <authorList>
            <person name="Floudas D."/>
            <person name="Binder M."/>
            <person name="Riley R."/>
            <person name="Barry K."/>
            <person name="Blanchette R.A."/>
            <person name="Henrissat B."/>
            <person name="Martinez A.T."/>
            <person name="Otillar R."/>
            <person name="Spatafora J.W."/>
            <person name="Yadav J.S."/>
            <person name="Aerts A."/>
            <person name="Benoit I."/>
            <person name="Boyd A."/>
            <person name="Carlson A."/>
            <person name="Copeland A."/>
            <person name="Coutinho P.M."/>
            <person name="de Vries R.P."/>
            <person name="Ferreira P."/>
            <person name="Findley K."/>
            <person name="Foster B."/>
            <person name="Gaskell J."/>
            <person name="Glotzer D."/>
            <person name="Gorecki P."/>
            <person name="Heitman J."/>
            <person name="Hesse C."/>
            <person name="Hori C."/>
            <person name="Igarashi K."/>
            <person name="Jurgens J.A."/>
            <person name="Kallen N."/>
            <person name="Kersten P."/>
            <person name="Kohler A."/>
            <person name="Kuees U."/>
            <person name="Kumar T.K.A."/>
            <person name="Kuo A."/>
            <person name="LaButti K."/>
            <person name="Larrondo L.F."/>
            <person name="Lindquist E."/>
            <person name="Ling A."/>
            <person name="Lombard V."/>
            <person name="Lucas S."/>
            <person name="Lundell T."/>
            <person name="Martin R."/>
            <person name="McLaughlin D.J."/>
            <person name="Morgenstern I."/>
            <person name="Morin E."/>
            <person name="Murat C."/>
            <person name="Nagy L.G."/>
            <person name="Nolan M."/>
            <person name="Ohm R.A."/>
            <person name="Patyshakuliyeva A."/>
            <person name="Rokas A."/>
            <person name="Ruiz-Duenas F.J."/>
            <person name="Sabat G."/>
            <person name="Salamov A."/>
            <person name="Samejima M."/>
            <person name="Schmutz J."/>
            <person name="Slot J.C."/>
            <person name="St John F."/>
            <person name="Stenlid J."/>
            <person name="Sun H."/>
            <person name="Sun S."/>
            <person name="Syed K."/>
            <person name="Tsang A."/>
            <person name="Wiebenga A."/>
            <person name="Young D."/>
            <person name="Pisabarro A."/>
            <person name="Eastwood D.C."/>
            <person name="Martin F."/>
            <person name="Cullen D."/>
            <person name="Grigoriev I.V."/>
            <person name="Hibbett D.S."/>
        </authorList>
    </citation>
    <scope>NUCLEOTIDE SEQUENCE [LARGE SCALE GENOMIC DNA]</scope>
    <source>
        <strain evidence="15 16">DJM-731 SS1</strain>
    </source>
</reference>
<organism evidence="15 16">
    <name type="scientific">Dacryopinax primogenitus (strain DJM 731)</name>
    <name type="common">Brown rot fungus</name>
    <dbReference type="NCBI Taxonomy" id="1858805"/>
    <lineage>
        <taxon>Eukaryota</taxon>
        <taxon>Fungi</taxon>
        <taxon>Dikarya</taxon>
        <taxon>Basidiomycota</taxon>
        <taxon>Agaricomycotina</taxon>
        <taxon>Dacrymycetes</taxon>
        <taxon>Dacrymycetales</taxon>
        <taxon>Dacrymycetaceae</taxon>
        <taxon>Dacryopinax</taxon>
    </lineage>
</organism>
<evidence type="ECO:0000256" key="7">
    <source>
        <dbReference type="ARBA" id="ARBA00022884"/>
    </source>
</evidence>
<keyword evidence="8" id="KW-0653">Protein transport</keyword>
<sequence>MSFAAASANGIPAAPPTPTGLASLPPKPPMSLNNPRASLGPNERLRQPLSPRVAVSSPSARPTSELLANVTIAQPTPEAEALDQWFENLQNYEVTLEEMAAASLDQNFKEELTAIEEWFRVLSEAERTAALYSLLQSATQVQIRFFIQVLQQMSRADPMTAVLSPSMGGSMQNQMEQKLNQLGLKSPGLKAPSSPAVRNFSAGSANRASFGGDISSFLSPDSAALSDAAGTLAQKRAQLKATQAAHRISAPGLINSNNNVWTGSSLSQVMERQASPSPEPPVSPGLAPATATIRPKSTDFAGVANTLRSPRPNLTEDPPNDGLSPMIGGHWSSMVNTPLVPMFSADNQQNNTNGLDAVNAKLNQWGGAGNDASARVPLMDDAKKFRRKSPAIDEAMSGLRPANGNAALLAQQLAANRSVGADGVNNFNGLGGLSPHMNGLGMGGFGGLAGLQAMGAGGLSPLTANMTGMNLNGLAGMNQMDLLSLNLSPIGLGAGLNLNAAAQAQLLAQLATGGYPNSASSIKFAGLQTPLTAGRPRSAGRRSPSGKVGFNGPASARTDDDIDPNVLQDVPGWLRSLRLHKYTTNFEGMDWKDMVMMDEAALEKKGVAALGARRKMLKTFEAVRIKMGIEGPPPMSAVSTNATSISGGEEPTSAIE</sequence>
<evidence type="ECO:0000256" key="3">
    <source>
        <dbReference type="ARBA" id="ARBA00007325"/>
    </source>
</evidence>
<dbReference type="InterPro" id="IPR001660">
    <property type="entry name" value="SAM"/>
</dbReference>
<feature type="compositionally biased region" description="Low complexity" evidence="13">
    <location>
        <begin position="533"/>
        <end position="546"/>
    </location>
</feature>
<feature type="region of interest" description="Disordered" evidence="13">
    <location>
        <begin position="268"/>
        <end position="294"/>
    </location>
</feature>
<dbReference type="Pfam" id="PF07647">
    <property type="entry name" value="SAM_2"/>
    <property type="match status" value="1"/>
</dbReference>
<feature type="domain" description="SAM" evidence="14">
    <location>
        <begin position="568"/>
        <end position="626"/>
    </location>
</feature>
<dbReference type="GO" id="GO:0000166">
    <property type="term" value="F:nucleotide binding"/>
    <property type="evidence" value="ECO:0007669"/>
    <property type="project" value="UniProtKB-KW"/>
</dbReference>
<evidence type="ECO:0000313" key="16">
    <source>
        <dbReference type="Proteomes" id="UP000030653"/>
    </source>
</evidence>
<dbReference type="FunFam" id="1.10.150.50:FF:000033">
    <property type="entry name" value="Protein vts1, variant"/>
    <property type="match status" value="1"/>
</dbReference>
<keyword evidence="7" id="KW-0694">RNA-binding</keyword>
<proteinExistence type="inferred from homology"/>
<dbReference type="InterPro" id="IPR057327">
    <property type="entry name" value="Vts1_dom"/>
</dbReference>
<evidence type="ECO:0000256" key="2">
    <source>
        <dbReference type="ARBA" id="ARBA00004514"/>
    </source>
</evidence>
<evidence type="ECO:0000256" key="11">
    <source>
        <dbReference type="ARBA" id="ARBA00054767"/>
    </source>
</evidence>
<feature type="region of interest" description="Disordered" evidence="13">
    <location>
        <begin position="634"/>
        <end position="656"/>
    </location>
</feature>
<keyword evidence="4" id="KW-0813">Transport</keyword>
<protein>
    <recommendedName>
        <fullName evidence="10">RNA-binding protein VTS1</fullName>
    </recommendedName>
    <alternativeName>
        <fullName evidence="12">RNA-binding protein vts1</fullName>
    </alternativeName>
</protein>
<dbReference type="GeneID" id="63687404"/>